<gene>
    <name evidence="1" type="ORF">XBKQ1_1070036</name>
</gene>
<dbReference type="PANTHER" id="PTHR43610">
    <property type="entry name" value="BLL6696 PROTEIN"/>
    <property type="match status" value="1"/>
</dbReference>
<dbReference type="PANTHER" id="PTHR43610:SF1">
    <property type="entry name" value="N-ACETYLTRANSFERASE DOMAIN-CONTAINING PROTEIN"/>
    <property type="match status" value="1"/>
</dbReference>
<name>A0A077PC56_XENBV</name>
<dbReference type="AlphaFoldDB" id="A0A077PC56"/>
<accession>A0A077PC56</accession>
<evidence type="ECO:0008006" key="3">
    <source>
        <dbReference type="Google" id="ProtNLM"/>
    </source>
</evidence>
<dbReference type="SUPFAM" id="SSF55729">
    <property type="entry name" value="Acyl-CoA N-acyltransferases (Nat)"/>
    <property type="match status" value="1"/>
</dbReference>
<dbReference type="HOGENOM" id="CLU_2621205_0_0_6"/>
<dbReference type="EMBL" id="CBSY010000010">
    <property type="protein sequence ID" value="CDH18241.1"/>
    <property type="molecule type" value="Genomic_DNA"/>
</dbReference>
<evidence type="ECO:0000313" key="1">
    <source>
        <dbReference type="EMBL" id="CDH18241.1"/>
    </source>
</evidence>
<dbReference type="InterPro" id="IPR016181">
    <property type="entry name" value="Acyl_CoA_acyltransferase"/>
</dbReference>
<reference evidence="1" key="1">
    <citation type="submission" date="2013-07" db="EMBL/GenBank/DDBJ databases">
        <title>Sub-species coevolution in mutualistic symbiosis.</title>
        <authorList>
            <person name="Murfin K."/>
            <person name="Klassen J."/>
            <person name="Lee M."/>
            <person name="Forst S."/>
            <person name="Stock P."/>
            <person name="Goodrich-Blair H."/>
        </authorList>
    </citation>
    <scope>NUCLEOTIDE SEQUENCE [LARGE SCALE GENOMIC DNA]</scope>
    <source>
        <strain evidence="1">Kraussei Quebec</strain>
    </source>
</reference>
<comment type="caution">
    <text evidence="1">The sequence shown here is derived from an EMBL/GenBank/DDBJ whole genome shotgun (WGS) entry which is preliminary data.</text>
</comment>
<dbReference type="Proteomes" id="UP000028500">
    <property type="component" value="Unassembled WGS sequence"/>
</dbReference>
<organism evidence="1 2">
    <name type="scientific">Xenorhabdus bovienii str. kraussei Quebec</name>
    <dbReference type="NCBI Taxonomy" id="1398203"/>
    <lineage>
        <taxon>Bacteria</taxon>
        <taxon>Pseudomonadati</taxon>
        <taxon>Pseudomonadota</taxon>
        <taxon>Gammaproteobacteria</taxon>
        <taxon>Enterobacterales</taxon>
        <taxon>Morganellaceae</taxon>
        <taxon>Xenorhabdus</taxon>
    </lineage>
</organism>
<dbReference type="Gene3D" id="3.40.630.30">
    <property type="match status" value="1"/>
</dbReference>
<protein>
    <recommendedName>
        <fullName evidence="3">N-acetyltransferase domain-containing protein</fullName>
    </recommendedName>
</protein>
<keyword evidence="2" id="KW-1185">Reference proteome</keyword>
<sequence>MPMIFESFMEYAFEQLGCVAVKFRTYFLNHQSRRAIERLRAKRDGILRSHLRARDGSIRDTCVYSMLASEWPAIKTHLLWLMAKPR</sequence>
<evidence type="ECO:0000313" key="2">
    <source>
        <dbReference type="Proteomes" id="UP000028500"/>
    </source>
</evidence>
<proteinExistence type="predicted"/>